<gene>
    <name evidence="1" type="ORF">HJG63_016396</name>
</gene>
<reference evidence="1 2" key="1">
    <citation type="journal article" date="2020" name="Nature">
        <title>Six reference-quality genomes reveal evolution of bat adaptations.</title>
        <authorList>
            <person name="Jebb D."/>
            <person name="Huang Z."/>
            <person name="Pippel M."/>
            <person name="Hughes G.M."/>
            <person name="Lavrichenko K."/>
            <person name="Devanna P."/>
            <person name="Winkler S."/>
            <person name="Jermiin L.S."/>
            <person name="Skirmuntt E.C."/>
            <person name="Katzourakis A."/>
            <person name="Burkitt-Gray L."/>
            <person name="Ray D.A."/>
            <person name="Sullivan K.A.M."/>
            <person name="Roscito J.G."/>
            <person name="Kirilenko B.M."/>
            <person name="Davalos L.M."/>
            <person name="Corthals A.P."/>
            <person name="Power M.L."/>
            <person name="Jones G."/>
            <person name="Ransome R.D."/>
            <person name="Dechmann D.K.N."/>
            <person name="Locatelli A.G."/>
            <person name="Puechmaille S.J."/>
            <person name="Fedrigo O."/>
            <person name="Jarvis E.D."/>
            <person name="Hiller M."/>
            <person name="Vernes S.C."/>
            <person name="Myers E.W."/>
            <person name="Teeling E.C."/>
        </authorList>
    </citation>
    <scope>NUCLEOTIDE SEQUENCE [LARGE SCALE GENOMIC DNA]</scope>
    <source>
        <strain evidence="1">MRouAeg1</strain>
        <tissue evidence="1">Muscle</tissue>
    </source>
</reference>
<evidence type="ECO:0000313" key="2">
    <source>
        <dbReference type="Proteomes" id="UP000593571"/>
    </source>
</evidence>
<dbReference type="Proteomes" id="UP000593571">
    <property type="component" value="Unassembled WGS sequence"/>
</dbReference>
<keyword evidence="2" id="KW-1185">Reference proteome</keyword>
<comment type="caution">
    <text evidence="1">The sequence shown here is derived from an EMBL/GenBank/DDBJ whole genome shotgun (WGS) entry which is preliminary data.</text>
</comment>
<proteinExistence type="predicted"/>
<dbReference type="InterPro" id="IPR029071">
    <property type="entry name" value="Ubiquitin-like_domsf"/>
</dbReference>
<sequence>MHYSGIGTKTDFLFFSFSTVDEYSPQKKNKALFHQFSLKENWLQHRGTVTETEEIFCHVYITEHSYVSVKAKVSSTAQEILKVVAEKIQHAEEDLALVAVTFSGGKLFSVLEY</sequence>
<dbReference type="SUPFAM" id="SSF54236">
    <property type="entry name" value="Ubiquitin-like"/>
    <property type="match status" value="1"/>
</dbReference>
<dbReference type="AlphaFoldDB" id="A0A7J8D8L3"/>
<name>A0A7J8D8L3_ROUAE</name>
<organism evidence="1 2">
    <name type="scientific">Rousettus aegyptiacus</name>
    <name type="common">Egyptian fruit bat</name>
    <name type="synonym">Pteropus aegyptiacus</name>
    <dbReference type="NCBI Taxonomy" id="9407"/>
    <lineage>
        <taxon>Eukaryota</taxon>
        <taxon>Metazoa</taxon>
        <taxon>Chordata</taxon>
        <taxon>Craniata</taxon>
        <taxon>Vertebrata</taxon>
        <taxon>Euteleostomi</taxon>
        <taxon>Mammalia</taxon>
        <taxon>Eutheria</taxon>
        <taxon>Laurasiatheria</taxon>
        <taxon>Chiroptera</taxon>
        <taxon>Yinpterochiroptera</taxon>
        <taxon>Pteropodoidea</taxon>
        <taxon>Pteropodidae</taxon>
        <taxon>Rousettinae</taxon>
        <taxon>Rousettus</taxon>
    </lineage>
</organism>
<dbReference type="EMBL" id="JACASE010000013">
    <property type="protein sequence ID" value="KAF6419272.1"/>
    <property type="molecule type" value="Genomic_DNA"/>
</dbReference>
<protein>
    <submittedName>
        <fullName evidence="1">Rap guanine nucleotide exchange factor 5</fullName>
    </submittedName>
</protein>
<dbReference type="Gene3D" id="3.10.20.90">
    <property type="entry name" value="Phosphatidylinositol 3-kinase Catalytic Subunit, Chain A, domain 1"/>
    <property type="match status" value="1"/>
</dbReference>
<evidence type="ECO:0000313" key="1">
    <source>
        <dbReference type="EMBL" id="KAF6419272.1"/>
    </source>
</evidence>
<accession>A0A7J8D8L3</accession>